<reference evidence="2 3" key="1">
    <citation type="submission" date="2016-03" db="EMBL/GenBank/DDBJ databases">
        <authorList>
            <person name="Ploux O."/>
        </authorList>
    </citation>
    <scope>NUCLEOTIDE SEQUENCE [LARGE SCALE GENOMIC DNA]</scope>
    <source>
        <strain evidence="2 3">UAMH 11012</strain>
    </source>
</reference>
<dbReference type="OrthoDB" id="3595582at2759"/>
<name>A0A1L7XWR9_9HELO</name>
<gene>
    <name evidence="2" type="ORF">PAC_19348</name>
</gene>
<keyword evidence="3" id="KW-1185">Reference proteome</keyword>
<dbReference type="Pfam" id="PF06985">
    <property type="entry name" value="HET"/>
    <property type="match status" value="1"/>
</dbReference>
<evidence type="ECO:0000259" key="1">
    <source>
        <dbReference type="Pfam" id="PF06985"/>
    </source>
</evidence>
<feature type="domain" description="Heterokaryon incompatibility" evidence="1">
    <location>
        <begin position="104"/>
        <end position="248"/>
    </location>
</feature>
<dbReference type="InterPro" id="IPR010730">
    <property type="entry name" value="HET"/>
</dbReference>
<dbReference type="STRING" id="576137.A0A1L7XWR9"/>
<dbReference type="EMBL" id="FJOG01000071">
    <property type="protein sequence ID" value="CZR69448.1"/>
    <property type="molecule type" value="Genomic_DNA"/>
</dbReference>
<dbReference type="PANTHER" id="PTHR33112">
    <property type="entry name" value="DOMAIN PROTEIN, PUTATIVE-RELATED"/>
    <property type="match status" value="1"/>
</dbReference>
<accession>A0A1L7XWR9</accession>
<organism evidence="2 3">
    <name type="scientific">Phialocephala subalpina</name>
    <dbReference type="NCBI Taxonomy" id="576137"/>
    <lineage>
        <taxon>Eukaryota</taxon>
        <taxon>Fungi</taxon>
        <taxon>Dikarya</taxon>
        <taxon>Ascomycota</taxon>
        <taxon>Pezizomycotina</taxon>
        <taxon>Leotiomycetes</taxon>
        <taxon>Helotiales</taxon>
        <taxon>Mollisiaceae</taxon>
        <taxon>Phialocephala</taxon>
        <taxon>Phialocephala fortinii species complex</taxon>
    </lineage>
</organism>
<protein>
    <recommendedName>
        <fullName evidence="1">Heterokaryon incompatibility domain-containing protein</fullName>
    </recommendedName>
</protein>
<dbReference type="AlphaFoldDB" id="A0A1L7XWR9"/>
<evidence type="ECO:0000313" key="2">
    <source>
        <dbReference type="EMBL" id="CZR69448.1"/>
    </source>
</evidence>
<proteinExistence type="predicted"/>
<dbReference type="PANTHER" id="PTHR33112:SF16">
    <property type="entry name" value="HETEROKARYON INCOMPATIBILITY DOMAIN-CONTAINING PROTEIN"/>
    <property type="match status" value="1"/>
</dbReference>
<evidence type="ECO:0000313" key="3">
    <source>
        <dbReference type="Proteomes" id="UP000184330"/>
    </source>
</evidence>
<dbReference type="Proteomes" id="UP000184330">
    <property type="component" value="Unassembled WGS sequence"/>
</dbReference>
<sequence>MIIVFQPSTVGYVLIGDCWFHVDTVLSDHVLCTEIVHRDIQIDPLSYIARRIVKEWLERCTTTHQECSKGRHSDPLFPTRILRIGKKGDNQVHLVEPNGQRGKYVALSHCWGKERNFTTTLETLQSRKDGILISELPKTFQDAIKVVHEIGLQYLWIDSLCIIQDSQQDWEVESARMSYVYSNSHVTLAASRAVSDAQGFLQARTPETIIFEPTPGIVLNHGDRRQGPCEDVPFRKTPLCRRAWAVQERYLSRRTIFFDDSQTFWACQQVSATEDGQESYALRHRASISSLTRFMSPEKASSRIANPLNTDSQDVLPYWRWYAMVCSYMDCDITKKSDRLPALAGLATEIAMRTKEKYYAGLWEHGLIEGLAWQCFKRQPRDVPQYRAPSWSWASLETGLIFVAFQGHNKLASVVDVQVENLSCNPYGEVTGGSLVMDAHLQPVKAIARNDVSTKTRYWSLGMQIVDKWYWVTTVLDREEDHTKPLLVLFLAQTNDKCRVIALAVSPIEQNSNNYRRVGATWSDIKDAPNNPQVGYSVCGGIYLDIESLARERVTLV</sequence>